<evidence type="ECO:0000313" key="2">
    <source>
        <dbReference type="EnsemblPlants" id="PAC:32957773.CDS.1"/>
    </source>
</evidence>
<organism evidence="1">
    <name type="scientific">Physcomitrium patens</name>
    <name type="common">Spreading-leaved earth moss</name>
    <name type="synonym">Physcomitrella patens</name>
    <dbReference type="NCBI Taxonomy" id="3218"/>
    <lineage>
        <taxon>Eukaryota</taxon>
        <taxon>Viridiplantae</taxon>
        <taxon>Streptophyta</taxon>
        <taxon>Embryophyta</taxon>
        <taxon>Bryophyta</taxon>
        <taxon>Bryophytina</taxon>
        <taxon>Bryopsida</taxon>
        <taxon>Funariidae</taxon>
        <taxon>Funariales</taxon>
        <taxon>Funariaceae</taxon>
        <taxon>Physcomitrium</taxon>
    </lineage>
</organism>
<reference evidence="1 3" key="2">
    <citation type="journal article" date="2018" name="Plant J.">
        <title>The Physcomitrella patens chromosome-scale assembly reveals moss genome structure and evolution.</title>
        <authorList>
            <person name="Lang D."/>
            <person name="Ullrich K.K."/>
            <person name="Murat F."/>
            <person name="Fuchs J."/>
            <person name="Jenkins J."/>
            <person name="Haas F.B."/>
            <person name="Piednoel M."/>
            <person name="Gundlach H."/>
            <person name="Van Bel M."/>
            <person name="Meyberg R."/>
            <person name="Vives C."/>
            <person name="Morata J."/>
            <person name="Symeonidi A."/>
            <person name="Hiss M."/>
            <person name="Muchero W."/>
            <person name="Kamisugi Y."/>
            <person name="Saleh O."/>
            <person name="Blanc G."/>
            <person name="Decker E.L."/>
            <person name="van Gessel N."/>
            <person name="Grimwood J."/>
            <person name="Hayes R.D."/>
            <person name="Graham S.W."/>
            <person name="Gunter L.E."/>
            <person name="McDaniel S.F."/>
            <person name="Hoernstein S.N.W."/>
            <person name="Larsson A."/>
            <person name="Li F.W."/>
            <person name="Perroud P.F."/>
            <person name="Phillips J."/>
            <person name="Ranjan P."/>
            <person name="Rokshar D.S."/>
            <person name="Rothfels C.J."/>
            <person name="Schneider L."/>
            <person name="Shu S."/>
            <person name="Stevenson D.W."/>
            <person name="Thummler F."/>
            <person name="Tillich M."/>
            <person name="Villarreal Aguilar J.C."/>
            <person name="Widiez T."/>
            <person name="Wong G.K."/>
            <person name="Wymore A."/>
            <person name="Zhang Y."/>
            <person name="Zimmer A.D."/>
            <person name="Quatrano R.S."/>
            <person name="Mayer K.F.X."/>
            <person name="Goodstein D."/>
            <person name="Casacuberta J.M."/>
            <person name="Vandepoele K."/>
            <person name="Reski R."/>
            <person name="Cuming A.C."/>
            <person name="Tuskan G.A."/>
            <person name="Maumus F."/>
            <person name="Salse J."/>
            <person name="Schmutz J."/>
            <person name="Rensing S.A."/>
        </authorList>
    </citation>
    <scope>NUCLEOTIDE SEQUENCE [LARGE SCALE GENOMIC DNA]</scope>
    <source>
        <strain evidence="2 3">cv. Gransden 2004</strain>
    </source>
</reference>
<protein>
    <submittedName>
        <fullName evidence="1 2">Uncharacterized protein</fullName>
    </submittedName>
</protein>
<dbReference type="Gramene" id="Pp3c11_3650V3.1">
    <property type="protein sequence ID" value="PAC:32957773.CDS.1"/>
    <property type="gene ID" value="Pp3c11_3650"/>
</dbReference>
<dbReference type="AlphaFoldDB" id="A0A2K1JTD8"/>
<proteinExistence type="predicted"/>
<reference evidence="1 3" key="1">
    <citation type="journal article" date="2008" name="Science">
        <title>The Physcomitrella genome reveals evolutionary insights into the conquest of land by plants.</title>
        <authorList>
            <person name="Rensing S."/>
            <person name="Lang D."/>
            <person name="Zimmer A."/>
            <person name="Terry A."/>
            <person name="Salamov A."/>
            <person name="Shapiro H."/>
            <person name="Nishiyama T."/>
            <person name="Perroud P.-F."/>
            <person name="Lindquist E."/>
            <person name="Kamisugi Y."/>
            <person name="Tanahashi T."/>
            <person name="Sakakibara K."/>
            <person name="Fujita T."/>
            <person name="Oishi K."/>
            <person name="Shin-I T."/>
            <person name="Kuroki Y."/>
            <person name="Toyoda A."/>
            <person name="Suzuki Y."/>
            <person name="Hashimoto A."/>
            <person name="Yamaguchi K."/>
            <person name="Sugano A."/>
            <person name="Kohara Y."/>
            <person name="Fujiyama A."/>
            <person name="Anterola A."/>
            <person name="Aoki S."/>
            <person name="Ashton N."/>
            <person name="Barbazuk W.B."/>
            <person name="Barker E."/>
            <person name="Bennetzen J."/>
            <person name="Bezanilla M."/>
            <person name="Blankenship R."/>
            <person name="Cho S.H."/>
            <person name="Dutcher S."/>
            <person name="Estelle M."/>
            <person name="Fawcett J.A."/>
            <person name="Gundlach H."/>
            <person name="Hanada K."/>
            <person name="Heyl A."/>
            <person name="Hicks K.A."/>
            <person name="Hugh J."/>
            <person name="Lohr M."/>
            <person name="Mayer K."/>
            <person name="Melkozernov A."/>
            <person name="Murata T."/>
            <person name="Nelson D."/>
            <person name="Pils B."/>
            <person name="Prigge M."/>
            <person name="Reiss B."/>
            <person name="Renner T."/>
            <person name="Rombauts S."/>
            <person name="Rushton P."/>
            <person name="Sanderfoot A."/>
            <person name="Schween G."/>
            <person name="Shiu S.-H."/>
            <person name="Stueber K."/>
            <person name="Theodoulou F.L."/>
            <person name="Tu H."/>
            <person name="Van de Peer Y."/>
            <person name="Verrier P.J."/>
            <person name="Waters E."/>
            <person name="Wood A."/>
            <person name="Yang L."/>
            <person name="Cove D."/>
            <person name="Cuming A."/>
            <person name="Hasebe M."/>
            <person name="Lucas S."/>
            <person name="Mishler D.B."/>
            <person name="Reski R."/>
            <person name="Grigoriev I."/>
            <person name="Quatrano R.S."/>
            <person name="Boore J.L."/>
        </authorList>
    </citation>
    <scope>NUCLEOTIDE SEQUENCE [LARGE SCALE GENOMIC DNA]</scope>
    <source>
        <strain evidence="2 3">cv. Gransden 2004</strain>
    </source>
</reference>
<gene>
    <name evidence="1" type="ORF">PHYPA_014552</name>
</gene>
<reference evidence="2" key="3">
    <citation type="submission" date="2020-12" db="UniProtKB">
        <authorList>
            <consortium name="EnsemblPlants"/>
        </authorList>
    </citation>
    <scope>IDENTIFICATION</scope>
</reference>
<keyword evidence="3" id="KW-1185">Reference proteome</keyword>
<dbReference type="EnsemblPlants" id="Pp3c11_3650V3.1">
    <property type="protein sequence ID" value="PAC:32957773.CDS.1"/>
    <property type="gene ID" value="Pp3c11_3650"/>
</dbReference>
<evidence type="ECO:0000313" key="3">
    <source>
        <dbReference type="Proteomes" id="UP000006727"/>
    </source>
</evidence>
<dbReference type="InParanoid" id="A0A2K1JTD8"/>
<dbReference type="Proteomes" id="UP000006727">
    <property type="component" value="Chromosome 11"/>
</dbReference>
<sequence>MVLPSGAQSQSNSIGNYSVTLRLDNSSSYIELQRFHCYHIRKESGAELFGLLWSSPLQNPQLGWALQYLF</sequence>
<dbReference type="EMBL" id="ABEU02000011">
    <property type="protein sequence ID" value="PNR44782.1"/>
    <property type="molecule type" value="Genomic_DNA"/>
</dbReference>
<name>A0A2K1JTD8_PHYPA</name>
<evidence type="ECO:0000313" key="1">
    <source>
        <dbReference type="EMBL" id="PNR44782.1"/>
    </source>
</evidence>
<accession>A0A2K1JTD8</accession>